<feature type="transmembrane region" description="Helical" evidence="1">
    <location>
        <begin position="6"/>
        <end position="23"/>
    </location>
</feature>
<keyword evidence="1" id="KW-1133">Transmembrane helix</keyword>
<reference evidence="2 3" key="1">
    <citation type="journal article" date="2014" name="Int. J. Syst. Evol. Microbiol.">
        <title>Leptospira mayottensis sp. nov., a pathogenic species of the genus Leptospira isolated from humans.</title>
        <authorList>
            <person name="Bourhy P."/>
            <person name="Collet L."/>
            <person name="Brisse S."/>
            <person name="Picardeau M."/>
        </authorList>
    </citation>
    <scope>NUCLEOTIDE SEQUENCE [LARGE SCALE GENOMIC DNA]</scope>
    <source>
        <strain evidence="2 3">200901122</strain>
    </source>
</reference>
<organism evidence="2 3">
    <name type="scientific">Leptospira mayottensis 200901122</name>
    <dbReference type="NCBI Taxonomy" id="1193010"/>
    <lineage>
        <taxon>Bacteria</taxon>
        <taxon>Pseudomonadati</taxon>
        <taxon>Spirochaetota</taxon>
        <taxon>Spirochaetia</taxon>
        <taxon>Leptospirales</taxon>
        <taxon>Leptospiraceae</taxon>
        <taxon>Leptospira</taxon>
    </lineage>
</organism>
<dbReference type="AlphaFoldDB" id="A0AA87MSP9"/>
<evidence type="ECO:0000313" key="3">
    <source>
        <dbReference type="Proteomes" id="UP000001343"/>
    </source>
</evidence>
<accession>A0AA87MSP9</accession>
<dbReference type="RefSeq" id="WP_002745296.1">
    <property type="nucleotide sequence ID" value="NZ_AKWM02000011.1"/>
</dbReference>
<name>A0AA87MSP9_9LEPT</name>
<protein>
    <recommendedName>
        <fullName evidence="4">MORN repeat protein</fullName>
    </recommendedName>
</protein>
<dbReference type="SUPFAM" id="SSF82185">
    <property type="entry name" value="Histone H3 K4-specific methyltransferase SET7/9 N-terminal domain"/>
    <property type="match status" value="1"/>
</dbReference>
<gene>
    <name evidence="2" type="ORF">LEP1GSC125_0084</name>
</gene>
<sequence length="203" mass="23085">MITKYIRNWLIAGAVVLAAFYYIPRINFSCIEGDCYSGEGVYTYNNTYYYGSFQKGYRHGYGMEKYPGGCTYYGFFEGGHKQHYGSYVCEKDNYSFTTFWNNGGYHSTVFYTCGNKTYYGKWAGFRGTLICISGDCENGVGKAILPFKKIIQSGKFTSSNLYGHGEEIDACTGKILYKGKFIHSHKEKDYDAEAHKPVQGLDY</sequence>
<keyword evidence="1" id="KW-0472">Membrane</keyword>
<evidence type="ECO:0000256" key="1">
    <source>
        <dbReference type="SAM" id="Phobius"/>
    </source>
</evidence>
<proteinExistence type="predicted"/>
<evidence type="ECO:0008006" key="4">
    <source>
        <dbReference type="Google" id="ProtNLM"/>
    </source>
</evidence>
<comment type="caution">
    <text evidence="2">The sequence shown here is derived from an EMBL/GenBank/DDBJ whole genome shotgun (WGS) entry which is preliminary data.</text>
</comment>
<keyword evidence="1" id="KW-0812">Transmembrane</keyword>
<evidence type="ECO:0000313" key="2">
    <source>
        <dbReference type="EMBL" id="EKS01693.1"/>
    </source>
</evidence>
<dbReference type="Proteomes" id="UP000001343">
    <property type="component" value="Unassembled WGS sequence"/>
</dbReference>
<dbReference type="EMBL" id="AKWM02000011">
    <property type="protein sequence ID" value="EKS01693.1"/>
    <property type="molecule type" value="Genomic_DNA"/>
</dbReference>